<evidence type="ECO:0000313" key="2">
    <source>
        <dbReference type="EMBL" id="KKM16719.1"/>
    </source>
</evidence>
<reference evidence="2" key="1">
    <citation type="journal article" date="2015" name="Nature">
        <title>Complex archaea that bridge the gap between prokaryotes and eukaryotes.</title>
        <authorList>
            <person name="Spang A."/>
            <person name="Saw J.H."/>
            <person name="Jorgensen S.L."/>
            <person name="Zaremba-Niedzwiedzka K."/>
            <person name="Martijn J."/>
            <person name="Lind A.E."/>
            <person name="van Eijk R."/>
            <person name="Schleper C."/>
            <person name="Guy L."/>
            <person name="Ettema T.J."/>
        </authorList>
    </citation>
    <scope>NUCLEOTIDE SEQUENCE</scope>
</reference>
<gene>
    <name evidence="2" type="ORF">LCGC14_1682960</name>
</gene>
<dbReference type="PANTHER" id="PTHR43238">
    <property type="entry name" value="GDP-L-FUCOSE SYNTHASE"/>
    <property type="match status" value="1"/>
</dbReference>
<dbReference type="Pfam" id="PF01370">
    <property type="entry name" value="Epimerase"/>
    <property type="match status" value="1"/>
</dbReference>
<dbReference type="SUPFAM" id="SSF51735">
    <property type="entry name" value="NAD(P)-binding Rossmann-fold domains"/>
    <property type="match status" value="1"/>
</dbReference>
<protein>
    <recommendedName>
        <fullName evidence="1">NAD-dependent epimerase/dehydratase domain-containing protein</fullName>
    </recommendedName>
</protein>
<comment type="caution">
    <text evidence="2">The sequence shown here is derived from an EMBL/GenBank/DDBJ whole genome shotgun (WGS) entry which is preliminary data.</text>
</comment>
<sequence>GNPPPCYEGFGWMKRYCEKVCRHFHAVTKTKFALIRTSAIYGPYASFDPAKCHVVPATILKAHEKIDPFPIWGNGKQERDFIYVSDLIEGLLLTMERHAEADPINIGTGTGSSIDELVRIVLEEYGYFPCLEYHADKPDMSPVRILNVSKAQGVLGWKSKVSLEEGIAKTVSWHKGTHSHV</sequence>
<evidence type="ECO:0000259" key="1">
    <source>
        <dbReference type="Pfam" id="PF01370"/>
    </source>
</evidence>
<dbReference type="GO" id="GO:0050577">
    <property type="term" value="F:GDP-L-fucose synthase activity"/>
    <property type="evidence" value="ECO:0007669"/>
    <property type="project" value="TreeGrafter"/>
</dbReference>
<dbReference type="InterPro" id="IPR036291">
    <property type="entry name" value="NAD(P)-bd_dom_sf"/>
</dbReference>
<feature type="domain" description="NAD-dependent epimerase/dehydratase" evidence="1">
    <location>
        <begin position="8"/>
        <end position="107"/>
    </location>
</feature>
<dbReference type="Gene3D" id="3.40.50.720">
    <property type="entry name" value="NAD(P)-binding Rossmann-like Domain"/>
    <property type="match status" value="1"/>
</dbReference>
<dbReference type="InterPro" id="IPR001509">
    <property type="entry name" value="Epimerase_deHydtase"/>
</dbReference>
<accession>A0A0F9IAH3</accession>
<name>A0A0F9IAH3_9ZZZZ</name>
<organism evidence="2">
    <name type="scientific">marine sediment metagenome</name>
    <dbReference type="NCBI Taxonomy" id="412755"/>
    <lineage>
        <taxon>unclassified sequences</taxon>
        <taxon>metagenomes</taxon>
        <taxon>ecological metagenomes</taxon>
    </lineage>
</organism>
<dbReference type="EMBL" id="LAZR01014612">
    <property type="protein sequence ID" value="KKM16719.1"/>
    <property type="molecule type" value="Genomic_DNA"/>
</dbReference>
<feature type="non-terminal residue" evidence="2">
    <location>
        <position position="1"/>
    </location>
</feature>
<dbReference type="AlphaFoldDB" id="A0A0F9IAH3"/>
<dbReference type="PANTHER" id="PTHR43238:SF1">
    <property type="entry name" value="GDP-L-FUCOSE SYNTHASE"/>
    <property type="match status" value="1"/>
</dbReference>
<dbReference type="Gene3D" id="3.90.25.10">
    <property type="entry name" value="UDP-galactose 4-epimerase, domain 1"/>
    <property type="match status" value="1"/>
</dbReference>
<proteinExistence type="predicted"/>